<comment type="caution">
    <text evidence="2">The sequence shown here is derived from an EMBL/GenBank/DDBJ whole genome shotgun (WGS) entry which is preliminary data.</text>
</comment>
<protein>
    <submittedName>
        <fullName evidence="2">Uncharacterized protein</fullName>
    </submittedName>
</protein>
<feature type="compositionally biased region" description="Basic and acidic residues" evidence="1">
    <location>
        <begin position="11"/>
        <end position="39"/>
    </location>
</feature>
<sequence>MIYAPDEDIVEFNRRRQNKGEREGRDETKEEDERRRSREEDEEEEDEEEMWHEVEEEEEAEEAQGLRKTLTHEVLHHIFDTITNR</sequence>
<reference evidence="2 3" key="1">
    <citation type="submission" date="2016-02" db="EMBL/GenBank/DDBJ databases">
        <title>Genome analysis of coral dinoflagellate symbionts highlights evolutionary adaptations to a symbiotic lifestyle.</title>
        <authorList>
            <person name="Aranda M."/>
            <person name="Li Y."/>
            <person name="Liew Y.J."/>
            <person name="Baumgarten S."/>
            <person name="Simakov O."/>
            <person name="Wilson M."/>
            <person name="Piel J."/>
            <person name="Ashoor H."/>
            <person name="Bougouffa S."/>
            <person name="Bajic V.B."/>
            <person name="Ryu T."/>
            <person name="Ravasi T."/>
            <person name="Bayer T."/>
            <person name="Micklem G."/>
            <person name="Kim H."/>
            <person name="Bhak J."/>
            <person name="Lajeunesse T.C."/>
            <person name="Voolstra C.R."/>
        </authorList>
    </citation>
    <scope>NUCLEOTIDE SEQUENCE [LARGE SCALE GENOMIC DNA]</scope>
    <source>
        <strain evidence="2 3">CCMP2467</strain>
    </source>
</reference>
<gene>
    <name evidence="2" type="ORF">AK812_SmicGene31432</name>
</gene>
<keyword evidence="3" id="KW-1185">Reference proteome</keyword>
<evidence type="ECO:0000256" key="1">
    <source>
        <dbReference type="SAM" id="MobiDB-lite"/>
    </source>
</evidence>
<organism evidence="2 3">
    <name type="scientific">Symbiodinium microadriaticum</name>
    <name type="common">Dinoflagellate</name>
    <name type="synonym">Zooxanthella microadriatica</name>
    <dbReference type="NCBI Taxonomy" id="2951"/>
    <lineage>
        <taxon>Eukaryota</taxon>
        <taxon>Sar</taxon>
        <taxon>Alveolata</taxon>
        <taxon>Dinophyceae</taxon>
        <taxon>Suessiales</taxon>
        <taxon>Symbiodiniaceae</taxon>
        <taxon>Symbiodinium</taxon>
    </lineage>
</organism>
<evidence type="ECO:0000313" key="3">
    <source>
        <dbReference type="Proteomes" id="UP000186817"/>
    </source>
</evidence>
<dbReference type="AlphaFoldDB" id="A0A1Q9CWQ5"/>
<accession>A0A1Q9CWQ5</accession>
<feature type="compositionally biased region" description="Acidic residues" evidence="1">
    <location>
        <begin position="1"/>
        <end position="10"/>
    </location>
</feature>
<dbReference type="EMBL" id="LSRX01000864">
    <property type="protein sequence ID" value="OLP87354.1"/>
    <property type="molecule type" value="Genomic_DNA"/>
</dbReference>
<name>A0A1Q9CWQ5_SYMMI</name>
<feature type="compositionally biased region" description="Acidic residues" evidence="1">
    <location>
        <begin position="40"/>
        <end position="62"/>
    </location>
</feature>
<evidence type="ECO:0000313" key="2">
    <source>
        <dbReference type="EMBL" id="OLP87354.1"/>
    </source>
</evidence>
<proteinExistence type="predicted"/>
<dbReference type="Proteomes" id="UP000186817">
    <property type="component" value="Unassembled WGS sequence"/>
</dbReference>
<feature type="region of interest" description="Disordered" evidence="1">
    <location>
        <begin position="1"/>
        <end position="65"/>
    </location>
</feature>